<dbReference type="Proteomes" id="UP000269221">
    <property type="component" value="Unassembled WGS sequence"/>
</dbReference>
<dbReference type="GO" id="GO:0016020">
    <property type="term" value="C:membrane"/>
    <property type="evidence" value="ECO:0007669"/>
    <property type="project" value="UniProtKB-SubCell"/>
</dbReference>
<feature type="transmembrane region" description="Helical" evidence="9">
    <location>
        <begin position="198"/>
        <end position="217"/>
    </location>
</feature>
<reference evidence="11 12" key="1">
    <citation type="submission" date="2018-07" db="EMBL/GenBank/DDBJ databases">
        <title>A high quality draft genome assembly of the barn swallow (H. rustica rustica).</title>
        <authorList>
            <person name="Formenti G."/>
            <person name="Chiara M."/>
            <person name="Poveda L."/>
            <person name="Francoijs K.-J."/>
            <person name="Bonisoli-Alquati A."/>
            <person name="Canova L."/>
            <person name="Gianfranceschi L."/>
            <person name="Horner D.S."/>
            <person name="Saino N."/>
        </authorList>
    </citation>
    <scope>NUCLEOTIDE SEQUENCE [LARGE SCALE GENOMIC DNA]</scope>
    <source>
        <strain evidence="11">Chelidonia</strain>
        <tissue evidence="11">Blood</tissue>
    </source>
</reference>
<feature type="domain" description="Yip1" evidence="10">
    <location>
        <begin position="71"/>
        <end position="212"/>
    </location>
</feature>
<dbReference type="OrthoDB" id="411251at2759"/>
<dbReference type="Gene3D" id="1.10.287.2070">
    <property type="match status" value="1"/>
</dbReference>
<dbReference type="EMBL" id="QRBI01000118">
    <property type="protein sequence ID" value="RMC08187.1"/>
    <property type="molecule type" value="Genomic_DNA"/>
</dbReference>
<comment type="subcellular location">
    <subcellularLocation>
        <location evidence="1">Membrane</location>
        <topology evidence="1">Multi-pass membrane protein</topology>
    </subcellularLocation>
</comment>
<keyword evidence="4 9" id="KW-1133">Transmembrane helix</keyword>
<dbReference type="PANTHER" id="PTHR21236">
    <property type="entry name" value="GOLGI MEMBRANE PROTEIN YIP1"/>
    <property type="match status" value="1"/>
</dbReference>
<proteinExistence type="inferred from homology"/>
<keyword evidence="12" id="KW-1185">Reference proteome</keyword>
<dbReference type="STRING" id="333673.A0A3M0KLU5"/>
<dbReference type="InterPro" id="IPR006977">
    <property type="entry name" value="Yip1_dom"/>
</dbReference>
<dbReference type="Pfam" id="PF04893">
    <property type="entry name" value="Yip1"/>
    <property type="match status" value="1"/>
</dbReference>
<comment type="similarity">
    <text evidence="2">Belongs to the YIP1 family.</text>
</comment>
<evidence type="ECO:0000313" key="12">
    <source>
        <dbReference type="Proteomes" id="UP000269221"/>
    </source>
</evidence>
<evidence type="ECO:0000256" key="7">
    <source>
        <dbReference type="ARBA" id="ARBA00043120"/>
    </source>
</evidence>
<organism evidence="11 12">
    <name type="scientific">Hirundo rustica rustica</name>
    <dbReference type="NCBI Taxonomy" id="333673"/>
    <lineage>
        <taxon>Eukaryota</taxon>
        <taxon>Metazoa</taxon>
        <taxon>Chordata</taxon>
        <taxon>Craniata</taxon>
        <taxon>Vertebrata</taxon>
        <taxon>Euteleostomi</taxon>
        <taxon>Archelosauria</taxon>
        <taxon>Archosauria</taxon>
        <taxon>Dinosauria</taxon>
        <taxon>Saurischia</taxon>
        <taxon>Theropoda</taxon>
        <taxon>Coelurosauria</taxon>
        <taxon>Aves</taxon>
        <taxon>Neognathae</taxon>
        <taxon>Neoaves</taxon>
        <taxon>Telluraves</taxon>
        <taxon>Australaves</taxon>
        <taxon>Passeriformes</taxon>
        <taxon>Sylvioidea</taxon>
        <taxon>Hirundinidae</taxon>
        <taxon>Hirundo</taxon>
    </lineage>
</organism>
<evidence type="ECO:0000256" key="9">
    <source>
        <dbReference type="SAM" id="Phobius"/>
    </source>
</evidence>
<evidence type="ECO:0000256" key="1">
    <source>
        <dbReference type="ARBA" id="ARBA00004141"/>
    </source>
</evidence>
<feature type="transmembrane region" description="Helical" evidence="9">
    <location>
        <begin position="141"/>
        <end position="166"/>
    </location>
</feature>
<protein>
    <recommendedName>
        <fullName evidence="6">Protein YIPF6</fullName>
    </recommendedName>
    <alternativeName>
        <fullName evidence="7">YIP1 family member 6</fullName>
    </alternativeName>
</protein>
<evidence type="ECO:0000313" key="11">
    <source>
        <dbReference type="EMBL" id="RMC08187.1"/>
    </source>
</evidence>
<comment type="caution">
    <text evidence="11">The sequence shown here is derived from an EMBL/GenBank/DDBJ whole genome shotgun (WGS) entry which is preliminary data.</text>
</comment>
<feature type="transmembrane region" description="Helical" evidence="9">
    <location>
        <begin position="114"/>
        <end position="135"/>
    </location>
</feature>
<evidence type="ECO:0000259" key="10">
    <source>
        <dbReference type="Pfam" id="PF04893"/>
    </source>
</evidence>
<evidence type="ECO:0000256" key="4">
    <source>
        <dbReference type="ARBA" id="ARBA00022989"/>
    </source>
</evidence>
<dbReference type="PANTHER" id="PTHR21236:SF1">
    <property type="entry name" value="PROTEIN YIPF6"/>
    <property type="match status" value="1"/>
</dbReference>
<evidence type="ECO:0000256" key="2">
    <source>
        <dbReference type="ARBA" id="ARBA00010596"/>
    </source>
</evidence>
<feature type="transmembrane region" description="Helical" evidence="9">
    <location>
        <begin position="85"/>
        <end position="102"/>
    </location>
</feature>
<evidence type="ECO:0000256" key="5">
    <source>
        <dbReference type="ARBA" id="ARBA00023136"/>
    </source>
</evidence>
<dbReference type="GO" id="GO:0006888">
    <property type="term" value="P:endoplasmic reticulum to Golgi vesicle-mediated transport"/>
    <property type="evidence" value="ECO:0007669"/>
    <property type="project" value="InterPro"/>
</dbReference>
<evidence type="ECO:0000256" key="3">
    <source>
        <dbReference type="ARBA" id="ARBA00022692"/>
    </source>
</evidence>
<keyword evidence="5 9" id="KW-0472">Membrane</keyword>
<keyword evidence="3 9" id="KW-0812">Transmembrane</keyword>
<accession>A0A3M0KLU5</accession>
<dbReference type="InterPro" id="IPR013761">
    <property type="entry name" value="SAM/pointed_sf"/>
</dbReference>
<feature type="region of interest" description="Disordered" evidence="8">
    <location>
        <begin position="475"/>
        <end position="496"/>
    </location>
</feature>
<dbReference type="SUPFAM" id="SSF47769">
    <property type="entry name" value="SAM/Pointed domain"/>
    <property type="match status" value="1"/>
</dbReference>
<name>A0A3M0KLU5_HIRRU</name>
<dbReference type="AlphaFoldDB" id="A0A3M0KLU5"/>
<evidence type="ECO:0000256" key="6">
    <source>
        <dbReference type="ARBA" id="ARBA00039693"/>
    </source>
</evidence>
<gene>
    <name evidence="11" type="ORF">DUI87_15222</name>
</gene>
<sequence length="645" mass="70930">MAAAEGSGPGGNLFPGLADVSIPQDIPVEGEITVPVGSHSPDEDYSTLDEPVKDTIMRDLKAVGKKFVHVMYPRKSSALLRDWDLWGPLVLCVALALMLQGGSADSKDDGGPQFAEVFVIIWFGAVVITLNSKLLGGTISFFQSLCVLGYCVMPLTVAMLVCRLVLLAGRGHRQLHHPPRRASTAFLADSQPPNRKALVVYPIFLFYFVISWMILTFTPQEEKRAIFLECHGFPMPGTLSYLCSEPPVSEQLLFVLLMEAREHHQSFGDSGAAEDEEGVYGFLSLRSSVCSPGDEPVYELIHDKSLLSLWGSFPRRTRRHRSRLISLPQGSAERSGDGTGHNKFFSISEALVFDEHSQTNPGHVLRHNKTDQVGLPGADLGRAHNEDEVNAFSVSPGDVKTCPGHLKFTLLEDKKDAEIEAKKACDWLRAAGFPQYAQLYEADCSPPVLNRPQNEDSEEEAQCAISSRWTYQRDSKRTNRLLGPGGTKGSSDPQTRGVYLEDYDTATATGNAWAAAECQRRARHGDCLVYIPCDHKPGTFPKSLSIESLCPLADGSLTTGKQGARPWGGPGRQQQQRGGLVLPEGLCPPAPGILQLPGQPRQRLRQRAGVGSSEDFCKDWEVTYENLDDILRHLSGLQQKVELWW</sequence>
<evidence type="ECO:0000256" key="8">
    <source>
        <dbReference type="SAM" id="MobiDB-lite"/>
    </source>
</evidence>
<dbReference type="InterPro" id="IPR045231">
    <property type="entry name" value="Yip1/4-like"/>
</dbReference>
<dbReference type="GO" id="GO:0005802">
    <property type="term" value="C:trans-Golgi network"/>
    <property type="evidence" value="ECO:0007669"/>
    <property type="project" value="TreeGrafter"/>
</dbReference>